<dbReference type="Proteomes" id="UP000608071">
    <property type="component" value="Unassembled WGS sequence"/>
</dbReference>
<sequence length="633" mass="72784">MQEQIIFIATGWGSKHGGINSFNYDLCLSLSNFLEGYYQVVCVVQDLVFDISRLSTIPKNLKLIKSHNHEDAVRIIRNIKNETRGRPSIWVGHDVKTGTTAIECAKRTSSKSVVIHHMSYRFYSTHQSNNAEKTMQKTESQKVVLSSADYVLAVGPTLHKSAKSLLQRAGKSTENCFEIIPGLAKINSVSVPEIPQAVTYGRLDDDIVKQGKVAIGAFAKSVKDSSTPLFLIGVSDKDTYDEQFKKIYEDLQEFSATYSEKAKVNIQPLPYKDRENVFEELRVSSASMMLSLHEGFGLAGWEAISAEVPLIISKNTGLYELLIRDFNHLLSCVHDVTITGDLEKDIVSVSDKLTFIFNNIEEQKKLANRLKKSMSQYTWERTCKSFVLSCDLDKGYPIQLEKRKFKELKTNLEVFIKELEVINREIIEKRESLTDEKKSDWLNRDRLWKQVEIGVFVDQDKEGYSCELTDIRRGLILRQRELKYHGLSNVYKLKDKHKKDKHGELPEVLSRTNSKHINPISVTFDHLVDVLGSARPELISPWNVFHILYASLFKFPDESYVFLKKHNDPEIETKMIKLIDENNNSNKLYEWLKFRMIASISDYIQQYKAIINYIDVRIIDLDKQFLLKEDISP</sequence>
<evidence type="ECO:0000256" key="1">
    <source>
        <dbReference type="SAM" id="Coils"/>
    </source>
</evidence>
<dbReference type="RefSeq" id="WP_191803505.1">
    <property type="nucleotide sequence ID" value="NZ_JACSQL010000012.1"/>
</dbReference>
<evidence type="ECO:0000313" key="2">
    <source>
        <dbReference type="EMBL" id="MBD7970419.1"/>
    </source>
</evidence>
<protein>
    <submittedName>
        <fullName evidence="2">Glycosyltransferase family 4 protein</fullName>
    </submittedName>
</protein>
<dbReference type="Pfam" id="PF20706">
    <property type="entry name" value="GT4-conflict"/>
    <property type="match status" value="1"/>
</dbReference>
<proteinExistence type="predicted"/>
<comment type="caution">
    <text evidence="2">The sequence shown here is derived from an EMBL/GenBank/DDBJ whole genome shotgun (WGS) entry which is preliminary data.</text>
</comment>
<dbReference type="SUPFAM" id="SSF53756">
    <property type="entry name" value="UDP-Glycosyltransferase/glycogen phosphorylase"/>
    <property type="match status" value="1"/>
</dbReference>
<dbReference type="Gene3D" id="3.40.50.2000">
    <property type="entry name" value="Glycogen Phosphorylase B"/>
    <property type="match status" value="1"/>
</dbReference>
<evidence type="ECO:0000313" key="3">
    <source>
        <dbReference type="Proteomes" id="UP000608071"/>
    </source>
</evidence>
<feature type="coiled-coil region" evidence="1">
    <location>
        <begin position="405"/>
        <end position="436"/>
    </location>
</feature>
<organism evidence="2 3">
    <name type="scientific">Paenibacillus gallinarum</name>
    <dbReference type="NCBI Taxonomy" id="2762232"/>
    <lineage>
        <taxon>Bacteria</taxon>
        <taxon>Bacillati</taxon>
        <taxon>Bacillota</taxon>
        <taxon>Bacilli</taxon>
        <taxon>Bacillales</taxon>
        <taxon>Paenibacillaceae</taxon>
        <taxon>Paenibacillus</taxon>
    </lineage>
</organism>
<dbReference type="EMBL" id="JACSQL010000012">
    <property type="protein sequence ID" value="MBD7970419.1"/>
    <property type="molecule type" value="Genomic_DNA"/>
</dbReference>
<keyword evidence="3" id="KW-1185">Reference proteome</keyword>
<name>A0ABR8T3Q4_9BACL</name>
<gene>
    <name evidence="2" type="ORF">H9647_20330</name>
</gene>
<dbReference type="CDD" id="cd03801">
    <property type="entry name" value="GT4_PimA-like"/>
    <property type="match status" value="1"/>
</dbReference>
<reference evidence="2 3" key="1">
    <citation type="submission" date="2020-08" db="EMBL/GenBank/DDBJ databases">
        <title>A Genomic Blueprint of the Chicken Gut Microbiome.</title>
        <authorList>
            <person name="Gilroy R."/>
            <person name="Ravi A."/>
            <person name="Getino M."/>
            <person name="Pursley I."/>
            <person name="Horton D.L."/>
            <person name="Alikhan N.-F."/>
            <person name="Baker D."/>
            <person name="Gharbi K."/>
            <person name="Hall N."/>
            <person name="Watson M."/>
            <person name="Adriaenssens E.M."/>
            <person name="Foster-Nyarko E."/>
            <person name="Jarju S."/>
            <person name="Secka A."/>
            <person name="Antonio M."/>
            <person name="Oren A."/>
            <person name="Chaudhuri R."/>
            <person name="La Ragione R.M."/>
            <person name="Hildebrand F."/>
            <person name="Pallen M.J."/>
        </authorList>
    </citation>
    <scope>NUCLEOTIDE SEQUENCE [LARGE SCALE GENOMIC DNA]</scope>
    <source>
        <strain evidence="2 3">Sa2BVA9</strain>
    </source>
</reference>
<keyword evidence="1" id="KW-0175">Coiled coil</keyword>
<accession>A0ABR8T3Q4</accession>